<evidence type="ECO:0000313" key="2">
    <source>
        <dbReference type="EMBL" id="CAH0108544.1"/>
    </source>
</evidence>
<sequence length="242" mass="27291">MAEGGERTPSRNADMQTEPNSQFPPLFEARTRKQLRSNEKRRLTNLSKRVGEHMNNFGSRTELQFLRKEMTNQLEECIRAHNLFCQSRDLNERPSDDWIIELENFTAMWYGRIDEYIRTVNRPPSAVANNTGSSVHSNPISAHGNPVVPRSNPGSVHSNPVSVAQSDPDSIMPRNPASGAQHNPAADTHSIRSPVLSTLFDNFQMPQRSHGTFSESSNILEDEISFDFEAVGTLKEVEECLR</sequence>
<dbReference type="PANTHER" id="PTHR22954:SF3">
    <property type="entry name" value="PROTEIN CBG08539"/>
    <property type="match status" value="1"/>
</dbReference>
<keyword evidence="3" id="KW-1185">Reference proteome</keyword>
<gene>
    <name evidence="2" type="ORF">DGAL_LOCUS11937</name>
</gene>
<comment type="caution">
    <text evidence="2">The sequence shown here is derived from an EMBL/GenBank/DDBJ whole genome shotgun (WGS) entry which is preliminary data.</text>
</comment>
<dbReference type="AlphaFoldDB" id="A0A8J2WRB8"/>
<evidence type="ECO:0000256" key="1">
    <source>
        <dbReference type="SAM" id="MobiDB-lite"/>
    </source>
</evidence>
<dbReference type="EMBL" id="CAKKLH010000285">
    <property type="protein sequence ID" value="CAH0108544.1"/>
    <property type="molecule type" value="Genomic_DNA"/>
</dbReference>
<reference evidence="2" key="1">
    <citation type="submission" date="2021-11" db="EMBL/GenBank/DDBJ databases">
        <authorList>
            <person name="Schell T."/>
        </authorList>
    </citation>
    <scope>NUCLEOTIDE SEQUENCE</scope>
    <source>
        <strain evidence="2">M5</strain>
    </source>
</reference>
<proteinExistence type="predicted"/>
<feature type="compositionally biased region" description="Polar residues" evidence="1">
    <location>
        <begin position="152"/>
        <end position="168"/>
    </location>
</feature>
<dbReference type="PANTHER" id="PTHR22954">
    <property type="entry name" value="RETROVIRAL PROTEASE-RELATED"/>
    <property type="match status" value="1"/>
</dbReference>
<name>A0A8J2WRB8_9CRUS</name>
<feature type="region of interest" description="Disordered" evidence="1">
    <location>
        <begin position="128"/>
        <end position="188"/>
    </location>
</feature>
<evidence type="ECO:0000313" key="3">
    <source>
        <dbReference type="Proteomes" id="UP000789390"/>
    </source>
</evidence>
<feature type="compositionally biased region" description="Polar residues" evidence="1">
    <location>
        <begin position="128"/>
        <end position="140"/>
    </location>
</feature>
<feature type="region of interest" description="Disordered" evidence="1">
    <location>
        <begin position="1"/>
        <end position="27"/>
    </location>
</feature>
<protein>
    <submittedName>
        <fullName evidence="2">Uncharacterized protein</fullName>
    </submittedName>
</protein>
<feature type="compositionally biased region" description="Polar residues" evidence="1">
    <location>
        <begin position="10"/>
        <end position="23"/>
    </location>
</feature>
<accession>A0A8J2WRB8</accession>
<dbReference type="Proteomes" id="UP000789390">
    <property type="component" value="Unassembled WGS sequence"/>
</dbReference>
<organism evidence="2 3">
    <name type="scientific">Daphnia galeata</name>
    <dbReference type="NCBI Taxonomy" id="27404"/>
    <lineage>
        <taxon>Eukaryota</taxon>
        <taxon>Metazoa</taxon>
        <taxon>Ecdysozoa</taxon>
        <taxon>Arthropoda</taxon>
        <taxon>Crustacea</taxon>
        <taxon>Branchiopoda</taxon>
        <taxon>Diplostraca</taxon>
        <taxon>Cladocera</taxon>
        <taxon>Anomopoda</taxon>
        <taxon>Daphniidae</taxon>
        <taxon>Daphnia</taxon>
    </lineage>
</organism>
<dbReference type="OrthoDB" id="6373391at2759"/>